<organism evidence="1 2">
    <name type="scientific">Crocosphaera watsonii WH 8501</name>
    <dbReference type="NCBI Taxonomy" id="165597"/>
    <lineage>
        <taxon>Bacteria</taxon>
        <taxon>Bacillati</taxon>
        <taxon>Cyanobacteriota</taxon>
        <taxon>Cyanophyceae</taxon>
        <taxon>Oscillatoriophycideae</taxon>
        <taxon>Chroococcales</taxon>
        <taxon>Aphanothecaceae</taxon>
        <taxon>Crocosphaera</taxon>
    </lineage>
</organism>
<dbReference type="AlphaFoldDB" id="Q4C560"/>
<reference evidence="1" key="3">
    <citation type="submission" date="2016-12" db="EMBL/GenBank/DDBJ databases">
        <title>Annotation of the draft genome assembly of Crocosphaera watsonii WH 8501.</title>
        <authorList>
            <consortium name="US DOE Joint Genome Institute (JGI-ORNL)"/>
            <person name="Larimer F."/>
            <person name="Land M."/>
        </authorList>
    </citation>
    <scope>NUCLEOTIDE SEQUENCE</scope>
    <source>
        <strain evidence="1">WH 8501</strain>
    </source>
</reference>
<sequence>MAYEMPGCYRTSNQIDRLMNYQDRILDDMQYFHGTIEAARLQMRAHALLWNFHPYGRRKLDGGSDFRSPFEALNGFSFNINWLHNLLLAGSLNGYRTVSPPCYKSG</sequence>
<comment type="caution">
    <text evidence="1">The sequence shown here is derived from an EMBL/GenBank/DDBJ whole genome shotgun (WGS) entry which is preliminary data.</text>
</comment>
<accession>Q4C560</accession>
<dbReference type="EMBL" id="AADV02000006">
    <property type="protein sequence ID" value="EAM51252.1"/>
    <property type="molecule type" value="Genomic_DNA"/>
</dbReference>
<gene>
    <name evidence="1" type="ORF">CwatDRAFT_4432</name>
</gene>
<proteinExistence type="predicted"/>
<evidence type="ECO:0000313" key="2">
    <source>
        <dbReference type="Proteomes" id="UP000003922"/>
    </source>
</evidence>
<name>Q4C560_CROWT</name>
<reference evidence="1" key="1">
    <citation type="submission" date="2004-02" db="EMBL/GenBank/DDBJ databases">
        <authorList>
            <consortium name="DOE Joint Genome Institute"/>
        </authorList>
    </citation>
    <scope>NUCLEOTIDE SEQUENCE [LARGE SCALE GENOMIC DNA]</scope>
    <source>
        <strain evidence="1">WH 8501</strain>
    </source>
</reference>
<reference evidence="1" key="2">
    <citation type="submission" date="2005-06" db="EMBL/GenBank/DDBJ databases">
        <title>Sequencing of the draft genome and assembly of Crocosphaera watsonii WH 8501.</title>
        <authorList>
            <consortium name="US DOE Joint Genome Institute (JGI-PGF)"/>
            <person name="Copeland A."/>
            <person name="Lucas S."/>
            <person name="Lapidus A."/>
            <person name="Barry K."/>
            <person name="Detter C."/>
            <person name="Glavina T."/>
            <person name="Hammon N."/>
            <person name="Israni S."/>
            <person name="Pitluck S."/>
            <person name="Richardson P."/>
        </authorList>
    </citation>
    <scope>NUCLEOTIDE SEQUENCE [LARGE SCALE GENOMIC DNA]</scope>
    <source>
        <strain evidence="1">WH 8501</strain>
    </source>
</reference>
<dbReference type="Proteomes" id="UP000003922">
    <property type="component" value="Unassembled WGS sequence"/>
</dbReference>
<protein>
    <submittedName>
        <fullName evidence="1">Uncharacterized protein</fullName>
    </submittedName>
</protein>
<evidence type="ECO:0000313" key="1">
    <source>
        <dbReference type="EMBL" id="EAM51252.1"/>
    </source>
</evidence>
<dbReference type="KEGG" id="cwa:CwatDRAFT_4432"/>
<keyword evidence="2" id="KW-1185">Reference proteome</keyword>